<dbReference type="EMBL" id="JBBNPS010000011">
    <property type="protein sequence ID" value="MEQ3353652.1"/>
    <property type="molecule type" value="Genomic_DNA"/>
</dbReference>
<reference evidence="2 3" key="1">
    <citation type="submission" date="2024-04" db="EMBL/GenBank/DDBJ databases">
        <title>Human intestinal bacterial collection.</title>
        <authorList>
            <person name="Pauvert C."/>
            <person name="Hitch T.C.A."/>
            <person name="Clavel T."/>
        </authorList>
    </citation>
    <scope>NUCLEOTIDE SEQUENCE [LARGE SCALE GENOMIC DNA]</scope>
    <source>
        <strain evidence="2 3">CLA-SR-H026</strain>
    </source>
</reference>
<comment type="caution">
    <text evidence="2">The sequence shown here is derived from an EMBL/GenBank/DDBJ whole genome shotgun (WGS) entry which is preliminary data.</text>
</comment>
<feature type="coiled-coil region" evidence="1">
    <location>
        <begin position="235"/>
        <end position="262"/>
    </location>
</feature>
<gene>
    <name evidence="2" type="ORF">AAA081_04960</name>
</gene>
<evidence type="ECO:0000313" key="3">
    <source>
        <dbReference type="Proteomes" id="UP001481872"/>
    </source>
</evidence>
<proteinExistence type="predicted"/>
<organism evidence="2 3">
    <name type="scientific">Aedoeadaptatus acetigenes</name>
    <dbReference type="NCBI Taxonomy" id="2981723"/>
    <lineage>
        <taxon>Bacteria</taxon>
        <taxon>Bacillati</taxon>
        <taxon>Bacillota</taxon>
        <taxon>Tissierellia</taxon>
        <taxon>Tissierellales</taxon>
        <taxon>Peptoniphilaceae</taxon>
        <taxon>Aedoeadaptatus</taxon>
    </lineage>
</organism>
<keyword evidence="1" id="KW-0175">Coiled coil</keyword>
<dbReference type="Gene3D" id="3.30.980.10">
    <property type="entry name" value="Threonyl-trna Synthetase, Chain A, domain 2"/>
    <property type="match status" value="1"/>
</dbReference>
<dbReference type="RefSeq" id="WP_349053919.1">
    <property type="nucleotide sequence ID" value="NZ_JBBNPS010000011.1"/>
</dbReference>
<dbReference type="InterPro" id="IPR018163">
    <property type="entry name" value="Thr/Ala-tRNA-synth_IIc_edit"/>
</dbReference>
<accession>A0ABV1J632</accession>
<evidence type="ECO:0000313" key="2">
    <source>
        <dbReference type="EMBL" id="MEQ3353652.1"/>
    </source>
</evidence>
<evidence type="ECO:0000256" key="1">
    <source>
        <dbReference type="SAM" id="Coils"/>
    </source>
</evidence>
<dbReference type="SUPFAM" id="SSF55186">
    <property type="entry name" value="ThrRS/AlaRS common domain"/>
    <property type="match status" value="1"/>
</dbReference>
<keyword evidence="3" id="KW-1185">Reference proteome</keyword>
<sequence length="373" mass="42160">MALYLREPYRKSMKITVPDTVKSKGFDYFLLEDSIVAPPMEGYYAGDKITIDGEAVDYTAEGGRIQCKMPEAKSGEEAELAIDWPRRLQSMQNNIARILFAGALEKLLHAKVLSGSTEEVCYLVVDAEDIGFMSLEKIENYVNHLIESNLPIQEEKGEVTIPSVDKVYSVGPLLKNTGEVALFAIQKIEKEEEGLKLTFVCGKSALDDYRNHRYLTKNLSMYLKENTTQGIWQAVKKLQGKIDEQKKKIDSLEETIGLEQVQEFMAKRRTVEGVGYIYTTLENINFKSFKYLSNAIQKKSKTVQIYGIPNGNEAQIHVLRSADVPVDLKEIMDHLKGDLEGSGNMYHVQVNVPRTQMSPIMESFLIAIQKKIL</sequence>
<dbReference type="Proteomes" id="UP001481872">
    <property type="component" value="Unassembled WGS sequence"/>
</dbReference>
<protein>
    <submittedName>
        <fullName evidence="2">Uncharacterized protein</fullName>
    </submittedName>
</protein>
<name>A0ABV1J632_9FIRM</name>